<keyword evidence="4" id="KW-1185">Reference proteome</keyword>
<sequence length="790" mass="80857">MRDQGWRGTTGITVALTLVIASVLVCLGRPAPARAENPAVPAAAGQLYGARTRVTNDVTIAAGATATVQIAGVGDLPDTGLASVWLNVASRAQADGNGSLIVYPSGTSVPSVTSGRYQRGGWNHDLLLVKVGTDGKIKIRNEGPRATPVVVNSDVYGYTLTAAGSSAGSSYVGISPARLAKGLTVAAGGSTTFEVLGKGGLPASGVSHVVFTLTANSTGTTKLVAHASGSPVSTQQTNLDLWTDTHRENLVMIPVGADGKVAISNIGTSPATFFADASGYFASPTATLAGSVTQAVRPVRLGGTVDIPADGSYTLAPLGQNGIPASGVTAVALNLTLRSAATGFVRVYPSGEETPVTRTVTYPDPGLANSGFVAAKLGSDGKIVVKNWKNVAVTAEFDVFAYFTPSTGCTQATAAAAGAAPVPPARDVEIEKKSPMAVTQATLASGETVRALEYAYVNDIGQLVHGQQPQPDQFGDVQWETISGNEAFTGRPGLAEQADGRLHVVAHHADGTVWARTQKTKEPPAWDAWVNYPKAMASHATVTRYGDTLVTFAVDADGVLWALPQRDPNGAYGSWIKLGFSGLVGTPVAVEVGDGVQVFALNSSGTWQTALYTGGLLSRCASLGGTGFAGTAALVPYPGSKIRVVAATADGTVKTTMQGSDGAFSGTWDTVGTQTVQGSPTALLSPAGKAEIVARGTDGRLYATGETAQGSGAWRSWAVAQDPGDTFVAATDPVAFAYTVAGGAKWAFVARDADQAVRFFQAKPAGVRAGTAADSPTRFTPHTLPKPPVK</sequence>
<reference evidence="4" key="1">
    <citation type="journal article" date="2019" name="Int. J. Syst. Evol. Microbiol.">
        <title>The Global Catalogue of Microorganisms (GCM) 10K type strain sequencing project: providing services to taxonomists for standard genome sequencing and annotation.</title>
        <authorList>
            <consortium name="The Broad Institute Genomics Platform"/>
            <consortium name="The Broad Institute Genome Sequencing Center for Infectious Disease"/>
            <person name="Wu L."/>
            <person name="Ma J."/>
        </authorList>
    </citation>
    <scope>NUCLEOTIDE SEQUENCE [LARGE SCALE GENOMIC DNA]</scope>
    <source>
        <strain evidence="4">JCM 17440</strain>
    </source>
</reference>
<evidence type="ECO:0000259" key="2">
    <source>
        <dbReference type="Pfam" id="PF26607"/>
    </source>
</evidence>
<comment type="caution">
    <text evidence="3">The sequence shown here is derived from an EMBL/GenBank/DDBJ whole genome shotgun (WGS) entry which is preliminary data.</text>
</comment>
<dbReference type="InterPro" id="IPR058502">
    <property type="entry name" value="PLL-like_beta-prop"/>
</dbReference>
<proteinExistence type="predicted"/>
<evidence type="ECO:0000256" key="1">
    <source>
        <dbReference type="SAM" id="MobiDB-lite"/>
    </source>
</evidence>
<evidence type="ECO:0000313" key="4">
    <source>
        <dbReference type="Proteomes" id="UP001501710"/>
    </source>
</evidence>
<dbReference type="EMBL" id="BAABAS010000006">
    <property type="protein sequence ID" value="GAA4233418.1"/>
    <property type="molecule type" value="Genomic_DNA"/>
</dbReference>
<organism evidence="3 4">
    <name type="scientific">Actinomadura meridiana</name>
    <dbReference type="NCBI Taxonomy" id="559626"/>
    <lineage>
        <taxon>Bacteria</taxon>
        <taxon>Bacillati</taxon>
        <taxon>Actinomycetota</taxon>
        <taxon>Actinomycetes</taxon>
        <taxon>Streptosporangiales</taxon>
        <taxon>Thermomonosporaceae</taxon>
        <taxon>Actinomadura</taxon>
    </lineage>
</organism>
<accession>A0ABP8C4V6</accession>
<dbReference type="Pfam" id="PF26607">
    <property type="entry name" value="DUF8189"/>
    <property type="match status" value="1"/>
</dbReference>
<dbReference type="Proteomes" id="UP001501710">
    <property type="component" value="Unassembled WGS sequence"/>
</dbReference>
<protein>
    <recommendedName>
        <fullName evidence="2">PLL-like beta propeller domain-containing protein</fullName>
    </recommendedName>
</protein>
<gene>
    <name evidence="3" type="ORF">GCM10022254_35830</name>
</gene>
<feature type="domain" description="PLL-like beta propeller" evidence="2">
    <location>
        <begin position="463"/>
        <end position="625"/>
    </location>
</feature>
<name>A0ABP8C4V6_9ACTN</name>
<dbReference type="SUPFAM" id="SSF89372">
    <property type="entry name" value="Fucose-specific lectin"/>
    <property type="match status" value="2"/>
</dbReference>
<evidence type="ECO:0000313" key="3">
    <source>
        <dbReference type="EMBL" id="GAA4233418.1"/>
    </source>
</evidence>
<feature type="region of interest" description="Disordered" evidence="1">
    <location>
        <begin position="770"/>
        <end position="790"/>
    </location>
</feature>